<evidence type="ECO:0000313" key="18">
    <source>
        <dbReference type="EMBL" id="EPD33241.1"/>
    </source>
</evidence>
<comment type="function">
    <text evidence="14 15">Catalyzes the condensation of ATP and 5-phosphoribose 1-diphosphate to form N'-(5'-phosphoribosyl)-ATP (PR-ATP). Has a crucial role in the pathway because the rate of histidine biosynthesis seems to be controlled primarily by regulation of HisG enzymatic activity.</text>
</comment>
<dbReference type="Gene3D" id="3.30.70.120">
    <property type="match status" value="1"/>
</dbReference>
<keyword evidence="11 15" id="KW-0547">Nucleotide-binding</keyword>
<dbReference type="GO" id="GO:0000287">
    <property type="term" value="F:magnesium ion binding"/>
    <property type="evidence" value="ECO:0007669"/>
    <property type="project" value="UniProtKB-UniRule"/>
</dbReference>
<dbReference type="InterPro" id="IPR011322">
    <property type="entry name" value="N-reg_PII-like_a/b"/>
</dbReference>
<proteinExistence type="inferred from homology"/>
<dbReference type="EMBL" id="AGZR01000005">
    <property type="protein sequence ID" value="EPD33241.1"/>
    <property type="molecule type" value="Genomic_DNA"/>
</dbReference>
<evidence type="ECO:0000256" key="11">
    <source>
        <dbReference type="ARBA" id="ARBA00022741"/>
    </source>
</evidence>
<organism evidence="18 19">
    <name type="scientific">Propionimicrobium lymphophilum ACS-093-V-SCH5</name>
    <dbReference type="NCBI Taxonomy" id="883161"/>
    <lineage>
        <taxon>Bacteria</taxon>
        <taxon>Bacillati</taxon>
        <taxon>Actinomycetota</taxon>
        <taxon>Actinomycetes</taxon>
        <taxon>Propionibacteriales</taxon>
        <taxon>Propionibacteriaceae</taxon>
        <taxon>Propionimicrobium</taxon>
    </lineage>
</organism>
<reference evidence="18 19" key="1">
    <citation type="submission" date="2013-04" db="EMBL/GenBank/DDBJ databases">
        <title>The Genome Sequence of Propionimicrobium lymphophilum ACS-093-V-SCH5.</title>
        <authorList>
            <consortium name="The Broad Institute Genomics Platform"/>
            <person name="Earl A."/>
            <person name="Ward D."/>
            <person name="Feldgarden M."/>
            <person name="Gevers D."/>
            <person name="Saerens B."/>
            <person name="Vaneechoutte M."/>
            <person name="Walker B."/>
            <person name="Young S."/>
            <person name="Zeng Q."/>
            <person name="Gargeya S."/>
            <person name="Fitzgerald M."/>
            <person name="Haas B."/>
            <person name="Abouelleil A."/>
            <person name="Allen A.W."/>
            <person name="Alvarado L."/>
            <person name="Arachchi H.M."/>
            <person name="Berlin A.M."/>
            <person name="Chapman S.B."/>
            <person name="Gainer-Dewar J."/>
            <person name="Goldberg J."/>
            <person name="Griggs A."/>
            <person name="Gujja S."/>
            <person name="Hansen M."/>
            <person name="Howarth C."/>
            <person name="Imamovic A."/>
            <person name="Ireland A."/>
            <person name="Larimer J."/>
            <person name="McCowan C."/>
            <person name="Murphy C."/>
            <person name="Pearson M."/>
            <person name="Poon T.W."/>
            <person name="Priest M."/>
            <person name="Roberts A."/>
            <person name="Saif S."/>
            <person name="Shea T."/>
            <person name="Sisk P."/>
            <person name="Sykes S."/>
            <person name="Wortman J."/>
            <person name="Nusbaum C."/>
            <person name="Birren B."/>
        </authorList>
    </citation>
    <scope>NUCLEOTIDE SEQUENCE [LARGE SCALE GENOMIC DNA]</scope>
    <source>
        <strain evidence="18 19">ACS-093-V-SCH5</strain>
    </source>
</reference>
<evidence type="ECO:0000313" key="19">
    <source>
        <dbReference type="Proteomes" id="UP000014417"/>
    </source>
</evidence>
<evidence type="ECO:0000256" key="12">
    <source>
        <dbReference type="ARBA" id="ARBA00022840"/>
    </source>
</evidence>
<dbReference type="SUPFAM" id="SSF53850">
    <property type="entry name" value="Periplasmic binding protein-like II"/>
    <property type="match status" value="1"/>
</dbReference>
<comment type="caution">
    <text evidence="18">The sequence shown here is derived from an EMBL/GenBank/DDBJ whole genome shotgun (WGS) entry which is preliminary data.</text>
</comment>
<evidence type="ECO:0000256" key="6">
    <source>
        <dbReference type="ARBA" id="ARBA00020998"/>
    </source>
</evidence>
<dbReference type="GO" id="GO:0003879">
    <property type="term" value="F:ATP phosphoribosyltransferase activity"/>
    <property type="evidence" value="ECO:0007669"/>
    <property type="project" value="UniProtKB-UniRule"/>
</dbReference>
<protein>
    <recommendedName>
        <fullName evidence="6 15">ATP phosphoribosyltransferase</fullName>
        <shortName evidence="15">ATP-PRT</shortName>
        <shortName evidence="15">ATP-PRTase</shortName>
        <ecNumber evidence="5 15">2.4.2.17</ecNumber>
    </recommendedName>
</protein>
<evidence type="ECO:0000256" key="15">
    <source>
        <dbReference type="HAMAP-Rule" id="MF_00079"/>
    </source>
</evidence>
<dbReference type="PROSITE" id="PS01316">
    <property type="entry name" value="ATP_P_PHORIBOSYLTR"/>
    <property type="match status" value="1"/>
</dbReference>
<evidence type="ECO:0000256" key="4">
    <source>
        <dbReference type="ARBA" id="ARBA00007955"/>
    </source>
</evidence>
<keyword evidence="10 15" id="KW-0808">Transferase</keyword>
<dbReference type="Pfam" id="PF08029">
    <property type="entry name" value="HisG_C"/>
    <property type="match status" value="1"/>
</dbReference>
<keyword evidence="19" id="KW-1185">Reference proteome</keyword>
<dbReference type="UniPathway" id="UPA00031">
    <property type="reaction ID" value="UER00006"/>
</dbReference>
<dbReference type="Pfam" id="PF01634">
    <property type="entry name" value="HisG"/>
    <property type="match status" value="1"/>
</dbReference>
<keyword evidence="12 15" id="KW-0067">ATP-binding</keyword>
<dbReference type="InterPro" id="IPR001348">
    <property type="entry name" value="ATP_PRibTrfase_HisG"/>
</dbReference>
<feature type="domain" description="Histidine biosynthesis HisG C-terminal" evidence="17">
    <location>
        <begin position="212"/>
        <end position="283"/>
    </location>
</feature>
<feature type="domain" description="ATP phosphoribosyltransferase catalytic" evidence="16">
    <location>
        <begin position="53"/>
        <end position="207"/>
    </location>
</feature>
<dbReference type="RefSeq" id="WP_016455616.1">
    <property type="nucleotide sequence ID" value="NZ_KE150269.1"/>
</dbReference>
<accession>S2W290</accession>
<evidence type="ECO:0000256" key="5">
    <source>
        <dbReference type="ARBA" id="ARBA00011946"/>
    </source>
</evidence>
<dbReference type="PANTHER" id="PTHR21403">
    <property type="entry name" value="ATP PHOSPHORIBOSYLTRANSFERASE ATP-PRTASE"/>
    <property type="match status" value="1"/>
</dbReference>
<evidence type="ECO:0000256" key="2">
    <source>
        <dbReference type="ARBA" id="ARBA00004496"/>
    </source>
</evidence>
<comment type="pathway">
    <text evidence="3 15">Amino-acid biosynthesis; L-histidine biosynthesis; L-histidine from 5-phospho-alpha-D-ribose 1-diphosphate: step 1/9.</text>
</comment>
<keyword evidence="9 15" id="KW-0328">Glycosyltransferase</keyword>
<dbReference type="GO" id="GO:0000105">
    <property type="term" value="P:L-histidine biosynthetic process"/>
    <property type="evidence" value="ECO:0007669"/>
    <property type="project" value="UniProtKB-UniRule"/>
</dbReference>
<dbReference type="GO" id="GO:0005737">
    <property type="term" value="C:cytoplasm"/>
    <property type="evidence" value="ECO:0007669"/>
    <property type="project" value="UniProtKB-SubCell"/>
</dbReference>
<dbReference type="HOGENOM" id="CLU_038115_1_1_11"/>
<dbReference type="AlphaFoldDB" id="S2W290"/>
<keyword evidence="7 15" id="KW-0963">Cytoplasm</keyword>
<dbReference type="HAMAP" id="MF_00079">
    <property type="entry name" value="HisG_Long"/>
    <property type="match status" value="1"/>
</dbReference>
<keyword evidence="15" id="KW-0479">Metal-binding</keyword>
<keyword evidence="8 15" id="KW-0028">Amino-acid biosynthesis</keyword>
<evidence type="ECO:0000259" key="17">
    <source>
        <dbReference type="Pfam" id="PF08029"/>
    </source>
</evidence>
<dbReference type="InterPro" id="IPR018198">
    <property type="entry name" value="ATP_PRibTrfase_CS"/>
</dbReference>
<sequence length="287" mass="31119">MSKKLIKIAVPNKGALSGAAATLFKEAGYPQRSDSKELVLRCVEEGVEFYYLRPRDIAVYVGEGTLDLGITGRDMLIDSGANAEEIMQLGFGRSKFRFAGPVADMDIPDLDGKRIATSYPGLLEKFLEEKGISARLIHLDGAVESSIQLGVADAIADVVETGTTLRKAGLHVFGEPILFSEAILIKPSDSKLDSANGFFEHLMQRISGVLVARDYALMDYDIPEGLLDDAIKLTPGLEAPTISPLSKDGWVAVRSMVPSVKTQKLMDDLYDLGARAIIVTDLRACRL</sequence>
<dbReference type="NCBIfam" id="TIGR00070">
    <property type="entry name" value="hisG"/>
    <property type="match status" value="1"/>
</dbReference>
<gene>
    <name evidence="15" type="primary">hisG</name>
    <name evidence="18" type="ORF">HMPREF9306_00773</name>
</gene>
<dbReference type="STRING" id="883161.HMPREF9306_00773"/>
<comment type="catalytic activity">
    <reaction evidence="1 15">
        <text>1-(5-phospho-beta-D-ribosyl)-ATP + diphosphate = 5-phospho-alpha-D-ribose 1-diphosphate + ATP</text>
        <dbReference type="Rhea" id="RHEA:18473"/>
        <dbReference type="ChEBI" id="CHEBI:30616"/>
        <dbReference type="ChEBI" id="CHEBI:33019"/>
        <dbReference type="ChEBI" id="CHEBI:58017"/>
        <dbReference type="ChEBI" id="CHEBI:73183"/>
        <dbReference type="EC" id="2.4.2.17"/>
    </reaction>
</comment>
<dbReference type="Proteomes" id="UP000014417">
    <property type="component" value="Unassembled WGS sequence"/>
</dbReference>
<dbReference type="OrthoDB" id="9801867at2"/>
<dbReference type="Gene3D" id="3.40.190.10">
    <property type="entry name" value="Periplasmic binding protein-like II"/>
    <property type="match status" value="2"/>
</dbReference>
<dbReference type="InterPro" id="IPR013820">
    <property type="entry name" value="ATP_PRibTrfase_cat"/>
</dbReference>
<evidence type="ECO:0000256" key="7">
    <source>
        <dbReference type="ARBA" id="ARBA00022490"/>
    </source>
</evidence>
<dbReference type="InterPro" id="IPR020621">
    <property type="entry name" value="ATP-PRT_HisG_long"/>
</dbReference>
<dbReference type="PANTHER" id="PTHR21403:SF8">
    <property type="entry name" value="ATP PHOSPHORIBOSYLTRANSFERASE"/>
    <property type="match status" value="1"/>
</dbReference>
<comment type="cofactor">
    <cofactor evidence="15">
        <name>Mg(2+)</name>
        <dbReference type="ChEBI" id="CHEBI:18420"/>
    </cofactor>
</comment>
<dbReference type="NCBIfam" id="TIGR03455">
    <property type="entry name" value="HisG_C-term"/>
    <property type="match status" value="1"/>
</dbReference>
<dbReference type="InterPro" id="IPR013115">
    <property type="entry name" value="HisG_C"/>
</dbReference>
<comment type="activity regulation">
    <text evidence="15">Feedback inhibited by histidine.</text>
</comment>
<evidence type="ECO:0000256" key="3">
    <source>
        <dbReference type="ARBA" id="ARBA00004667"/>
    </source>
</evidence>
<dbReference type="GO" id="GO:0005524">
    <property type="term" value="F:ATP binding"/>
    <property type="evidence" value="ECO:0007669"/>
    <property type="project" value="UniProtKB-KW"/>
</dbReference>
<evidence type="ECO:0000256" key="8">
    <source>
        <dbReference type="ARBA" id="ARBA00022605"/>
    </source>
</evidence>
<evidence type="ECO:0000256" key="1">
    <source>
        <dbReference type="ARBA" id="ARBA00000915"/>
    </source>
</evidence>
<keyword evidence="13 15" id="KW-0368">Histidine biosynthesis</keyword>
<evidence type="ECO:0000259" key="16">
    <source>
        <dbReference type="Pfam" id="PF01634"/>
    </source>
</evidence>
<evidence type="ECO:0000256" key="13">
    <source>
        <dbReference type="ARBA" id="ARBA00023102"/>
    </source>
</evidence>
<comment type="similarity">
    <text evidence="4 15">Belongs to the ATP phosphoribosyltransferase family. Long subfamily.</text>
</comment>
<dbReference type="FunFam" id="3.30.70.120:FF:000003">
    <property type="entry name" value="ATP phosphoribosyltransferase"/>
    <property type="match status" value="1"/>
</dbReference>
<dbReference type="SUPFAM" id="SSF54913">
    <property type="entry name" value="GlnB-like"/>
    <property type="match status" value="1"/>
</dbReference>
<dbReference type="EC" id="2.4.2.17" evidence="5 15"/>
<evidence type="ECO:0000256" key="10">
    <source>
        <dbReference type="ARBA" id="ARBA00022679"/>
    </source>
</evidence>
<dbReference type="InterPro" id="IPR015867">
    <property type="entry name" value="N-reg_PII/ATP_PRibTrfase_C"/>
</dbReference>
<evidence type="ECO:0000256" key="14">
    <source>
        <dbReference type="ARBA" id="ARBA00024861"/>
    </source>
</evidence>
<keyword evidence="15" id="KW-0460">Magnesium</keyword>
<comment type="subcellular location">
    <subcellularLocation>
        <location evidence="2 15">Cytoplasm</location>
    </subcellularLocation>
</comment>
<name>S2W290_9ACTN</name>
<evidence type="ECO:0000256" key="9">
    <source>
        <dbReference type="ARBA" id="ARBA00022676"/>
    </source>
</evidence>
<dbReference type="PATRIC" id="fig|883161.3.peg.772"/>